<sequence length="102" mass="12094">MRTAGRRDLLVFNRQGKEYEAIERVLWLVQIAPVFFLRGSDRRCQVYGSTKSNRARVAPQTHRDLSPPLRLFCFSIMVLLSEKTWQKIEAFFQKAEIFYHKT</sequence>
<dbReference type="Proteomes" id="UP000030661">
    <property type="component" value="Unassembled WGS sequence"/>
</dbReference>
<accession>A0A081CAK2</accession>
<gene>
    <name evidence="1" type="ORF">U27_01508</name>
</gene>
<dbReference type="EMBL" id="DF820480">
    <property type="protein sequence ID" value="GAK61607.1"/>
    <property type="molecule type" value="Genomic_DNA"/>
</dbReference>
<keyword evidence="2" id="KW-1185">Reference proteome</keyword>
<proteinExistence type="predicted"/>
<evidence type="ECO:0000313" key="1">
    <source>
        <dbReference type="EMBL" id="GAK61607.1"/>
    </source>
</evidence>
<evidence type="ECO:0000313" key="2">
    <source>
        <dbReference type="Proteomes" id="UP000030661"/>
    </source>
</evidence>
<dbReference type="HOGENOM" id="CLU_2271849_0_0_0"/>
<protein>
    <submittedName>
        <fullName evidence="1">Uncharacterized protein</fullName>
    </submittedName>
</protein>
<name>A0A081CAK2_VECG1</name>
<dbReference type="AlphaFoldDB" id="A0A081CAK2"/>
<organism evidence="1 2">
    <name type="scientific">Vecturithrix granuli</name>
    <dbReference type="NCBI Taxonomy" id="1499967"/>
    <lineage>
        <taxon>Bacteria</taxon>
        <taxon>Candidatus Moduliflexota</taxon>
        <taxon>Candidatus Vecturitrichia</taxon>
        <taxon>Candidatus Vecturitrichales</taxon>
        <taxon>Candidatus Vecturitrichaceae</taxon>
        <taxon>Candidatus Vecturithrix</taxon>
    </lineage>
</organism>
<reference evidence="1 2" key="1">
    <citation type="journal article" date="2015" name="PeerJ">
        <title>First genomic representation of candidate bacterial phylum KSB3 points to enhanced environmental sensing as a trigger of wastewater bulking.</title>
        <authorList>
            <person name="Sekiguchi Y."/>
            <person name="Ohashi A."/>
            <person name="Parks D.H."/>
            <person name="Yamauchi T."/>
            <person name="Tyson G.W."/>
            <person name="Hugenholtz P."/>
        </authorList>
    </citation>
    <scope>NUCLEOTIDE SEQUENCE [LARGE SCALE GENOMIC DNA]</scope>
</reference>